<keyword evidence="2 4" id="KW-0479">Metal-binding</keyword>
<sequence>MRPLLSTLWLLSLAWLSSCTYDNAEDLAAEEPTPTPTCDVRSVTYTASISPILAQSCRGCHNAGAPAGGINLVDYAQVKRYADNGRLLGSISHAAGYRAMPLNGAKLSDCDIARFQAWITAGAPNN</sequence>
<keyword evidence="8" id="KW-1185">Reference proteome</keyword>
<dbReference type="EMBL" id="MTSE01000002">
    <property type="protein sequence ID" value="OUJ75320.1"/>
    <property type="molecule type" value="Genomic_DNA"/>
</dbReference>
<dbReference type="SUPFAM" id="SSF46626">
    <property type="entry name" value="Cytochrome c"/>
    <property type="match status" value="1"/>
</dbReference>
<dbReference type="GO" id="GO:0009055">
    <property type="term" value="F:electron transfer activity"/>
    <property type="evidence" value="ECO:0007669"/>
    <property type="project" value="InterPro"/>
</dbReference>
<proteinExistence type="predicted"/>
<organism evidence="7 8">
    <name type="scientific">Hymenobacter crusticola</name>
    <dbReference type="NCBI Taxonomy" id="1770526"/>
    <lineage>
        <taxon>Bacteria</taxon>
        <taxon>Pseudomonadati</taxon>
        <taxon>Bacteroidota</taxon>
        <taxon>Cytophagia</taxon>
        <taxon>Cytophagales</taxon>
        <taxon>Hymenobacteraceae</taxon>
        <taxon>Hymenobacter</taxon>
    </lineage>
</organism>
<evidence type="ECO:0000256" key="4">
    <source>
        <dbReference type="PROSITE-ProRule" id="PRU00433"/>
    </source>
</evidence>
<feature type="signal peptide" evidence="5">
    <location>
        <begin position="1"/>
        <end position="24"/>
    </location>
</feature>
<evidence type="ECO:0000256" key="3">
    <source>
        <dbReference type="ARBA" id="ARBA00023004"/>
    </source>
</evidence>
<dbReference type="InterPro" id="IPR036909">
    <property type="entry name" value="Cyt_c-like_dom_sf"/>
</dbReference>
<keyword evidence="1 4" id="KW-0349">Heme</keyword>
<dbReference type="InterPro" id="IPR009056">
    <property type="entry name" value="Cyt_c-like_dom"/>
</dbReference>
<gene>
    <name evidence="7" type="ORF">BXP70_04700</name>
</gene>
<dbReference type="RefSeq" id="WP_086592864.1">
    <property type="nucleotide sequence ID" value="NZ_MTSE01000002.1"/>
</dbReference>
<dbReference type="GO" id="GO:0046872">
    <property type="term" value="F:metal ion binding"/>
    <property type="evidence" value="ECO:0007669"/>
    <property type="project" value="UniProtKB-KW"/>
</dbReference>
<dbReference type="OrthoDB" id="1524066at2"/>
<dbReference type="GO" id="GO:0020037">
    <property type="term" value="F:heme binding"/>
    <property type="evidence" value="ECO:0007669"/>
    <property type="project" value="InterPro"/>
</dbReference>
<protein>
    <recommendedName>
        <fullName evidence="6">Cytochrome c domain-containing protein</fullName>
    </recommendedName>
</protein>
<reference evidence="7 8" key="1">
    <citation type="submission" date="2017-01" db="EMBL/GenBank/DDBJ databases">
        <title>A new Hymenobacter.</title>
        <authorList>
            <person name="Liang Y."/>
            <person name="Feng F."/>
        </authorList>
    </citation>
    <scope>NUCLEOTIDE SEQUENCE [LARGE SCALE GENOMIC DNA]</scope>
    <source>
        <strain evidence="7">MIMBbqt21</strain>
    </source>
</reference>
<accession>A0A243WJ68</accession>
<evidence type="ECO:0000259" key="6">
    <source>
        <dbReference type="PROSITE" id="PS51007"/>
    </source>
</evidence>
<evidence type="ECO:0000256" key="1">
    <source>
        <dbReference type="ARBA" id="ARBA00022617"/>
    </source>
</evidence>
<dbReference type="PROSITE" id="PS51007">
    <property type="entry name" value="CYTC"/>
    <property type="match status" value="1"/>
</dbReference>
<dbReference type="AlphaFoldDB" id="A0A243WJ68"/>
<keyword evidence="3 4" id="KW-0408">Iron</keyword>
<feature type="chain" id="PRO_5011299021" description="Cytochrome c domain-containing protein" evidence="5">
    <location>
        <begin position="25"/>
        <end position="126"/>
    </location>
</feature>
<evidence type="ECO:0000256" key="5">
    <source>
        <dbReference type="SAM" id="SignalP"/>
    </source>
</evidence>
<feature type="domain" description="Cytochrome c" evidence="6">
    <location>
        <begin position="44"/>
        <end position="123"/>
    </location>
</feature>
<comment type="caution">
    <text evidence="7">The sequence shown here is derived from an EMBL/GenBank/DDBJ whole genome shotgun (WGS) entry which is preliminary data.</text>
</comment>
<evidence type="ECO:0000256" key="2">
    <source>
        <dbReference type="ARBA" id="ARBA00022723"/>
    </source>
</evidence>
<keyword evidence="5" id="KW-0732">Signal</keyword>
<evidence type="ECO:0000313" key="7">
    <source>
        <dbReference type="EMBL" id="OUJ75320.1"/>
    </source>
</evidence>
<dbReference type="PROSITE" id="PS51257">
    <property type="entry name" value="PROKAR_LIPOPROTEIN"/>
    <property type="match status" value="1"/>
</dbReference>
<name>A0A243WJ68_9BACT</name>
<dbReference type="Proteomes" id="UP000194873">
    <property type="component" value="Unassembled WGS sequence"/>
</dbReference>
<evidence type="ECO:0000313" key="8">
    <source>
        <dbReference type="Proteomes" id="UP000194873"/>
    </source>
</evidence>